<dbReference type="PANTHER" id="PTHR11138:SF5">
    <property type="entry name" value="METHIONYL-TRNA FORMYLTRANSFERASE, MITOCHONDRIAL"/>
    <property type="match status" value="1"/>
</dbReference>
<comment type="caution">
    <text evidence="8">The sequence shown here is derived from an EMBL/GenBank/DDBJ whole genome shotgun (WGS) entry which is preliminary data.</text>
</comment>
<dbReference type="HAMAP" id="MF_00182">
    <property type="entry name" value="Formyl_trans"/>
    <property type="match status" value="1"/>
</dbReference>
<dbReference type="Gene3D" id="3.40.50.12230">
    <property type="match status" value="1"/>
</dbReference>
<evidence type="ECO:0000259" key="6">
    <source>
        <dbReference type="Pfam" id="PF00551"/>
    </source>
</evidence>
<evidence type="ECO:0000313" key="9">
    <source>
        <dbReference type="Proteomes" id="UP000886758"/>
    </source>
</evidence>
<dbReference type="EC" id="2.1.2.9" evidence="2 5"/>
<evidence type="ECO:0000313" key="8">
    <source>
        <dbReference type="EMBL" id="HIT50451.1"/>
    </source>
</evidence>
<evidence type="ECO:0000256" key="3">
    <source>
        <dbReference type="ARBA" id="ARBA00022679"/>
    </source>
</evidence>
<evidence type="ECO:0000256" key="2">
    <source>
        <dbReference type="ARBA" id="ARBA00012261"/>
    </source>
</evidence>
<dbReference type="CDD" id="cd08704">
    <property type="entry name" value="Met_tRNA_FMT_C"/>
    <property type="match status" value="1"/>
</dbReference>
<dbReference type="GO" id="GO:0004479">
    <property type="term" value="F:methionyl-tRNA formyltransferase activity"/>
    <property type="evidence" value="ECO:0007669"/>
    <property type="project" value="UniProtKB-UniRule"/>
</dbReference>
<dbReference type="InterPro" id="IPR036477">
    <property type="entry name" value="Formyl_transf_N_sf"/>
</dbReference>
<dbReference type="InterPro" id="IPR044135">
    <property type="entry name" value="Met-tRNA-FMT_C"/>
</dbReference>
<protein>
    <recommendedName>
        <fullName evidence="2 5">Methionyl-tRNA formyltransferase</fullName>
        <ecNumber evidence="2 5">2.1.2.9</ecNumber>
    </recommendedName>
</protein>
<dbReference type="InterPro" id="IPR011034">
    <property type="entry name" value="Formyl_transferase-like_C_sf"/>
</dbReference>
<dbReference type="Proteomes" id="UP000886758">
    <property type="component" value="Unassembled WGS sequence"/>
</dbReference>
<evidence type="ECO:0000256" key="4">
    <source>
        <dbReference type="ARBA" id="ARBA00022917"/>
    </source>
</evidence>
<dbReference type="NCBIfam" id="TIGR00460">
    <property type="entry name" value="fmt"/>
    <property type="match status" value="1"/>
</dbReference>
<dbReference type="PANTHER" id="PTHR11138">
    <property type="entry name" value="METHIONYL-TRNA FORMYLTRANSFERASE"/>
    <property type="match status" value="1"/>
</dbReference>
<feature type="binding site" evidence="5">
    <location>
        <begin position="104"/>
        <end position="107"/>
    </location>
    <ligand>
        <name>(6S)-5,6,7,8-tetrahydrofolate</name>
        <dbReference type="ChEBI" id="CHEBI:57453"/>
    </ligand>
</feature>
<dbReference type="InterPro" id="IPR005793">
    <property type="entry name" value="Formyl_trans_C"/>
</dbReference>
<comment type="function">
    <text evidence="5">Attaches a formyl group to the free amino group of methionyl-tRNA(fMet). The formyl group appears to play a dual role in the initiator identity of N-formylmethionyl-tRNA by promoting its recognition by IF2 and preventing the misappropriation of this tRNA by the elongation apparatus.</text>
</comment>
<dbReference type="GO" id="GO:0005829">
    <property type="term" value="C:cytosol"/>
    <property type="evidence" value="ECO:0007669"/>
    <property type="project" value="TreeGrafter"/>
</dbReference>
<dbReference type="Pfam" id="PF02911">
    <property type="entry name" value="Formyl_trans_C"/>
    <property type="match status" value="1"/>
</dbReference>
<dbReference type="EMBL" id="DVLF01000172">
    <property type="protein sequence ID" value="HIT50451.1"/>
    <property type="molecule type" value="Genomic_DNA"/>
</dbReference>
<reference evidence="8" key="2">
    <citation type="journal article" date="2021" name="PeerJ">
        <title>Extensive microbial diversity within the chicken gut microbiome revealed by metagenomics and culture.</title>
        <authorList>
            <person name="Gilroy R."/>
            <person name="Ravi A."/>
            <person name="Getino M."/>
            <person name="Pursley I."/>
            <person name="Horton D.L."/>
            <person name="Alikhan N.F."/>
            <person name="Baker D."/>
            <person name="Gharbi K."/>
            <person name="Hall N."/>
            <person name="Watson M."/>
            <person name="Adriaenssens E.M."/>
            <person name="Foster-Nyarko E."/>
            <person name="Jarju S."/>
            <person name="Secka A."/>
            <person name="Antonio M."/>
            <person name="Oren A."/>
            <person name="Chaudhuri R.R."/>
            <person name="La Ragione R."/>
            <person name="Hildebrand F."/>
            <person name="Pallen M.J."/>
        </authorList>
    </citation>
    <scope>NUCLEOTIDE SEQUENCE</scope>
    <source>
        <strain evidence="8">ChiW17-6978</strain>
    </source>
</reference>
<dbReference type="CDD" id="cd08646">
    <property type="entry name" value="FMT_core_Met-tRNA-FMT_N"/>
    <property type="match status" value="1"/>
</dbReference>
<comment type="similarity">
    <text evidence="1 5">Belongs to the Fmt family.</text>
</comment>
<dbReference type="InterPro" id="IPR041711">
    <property type="entry name" value="Met-tRNA-FMT_N"/>
</dbReference>
<keyword evidence="4 5" id="KW-0648">Protein biosynthesis</keyword>
<evidence type="ECO:0000256" key="1">
    <source>
        <dbReference type="ARBA" id="ARBA00010699"/>
    </source>
</evidence>
<dbReference type="InterPro" id="IPR002376">
    <property type="entry name" value="Formyl_transf_N"/>
</dbReference>
<dbReference type="Pfam" id="PF00551">
    <property type="entry name" value="Formyl_trans_N"/>
    <property type="match status" value="1"/>
</dbReference>
<evidence type="ECO:0000259" key="7">
    <source>
        <dbReference type="Pfam" id="PF02911"/>
    </source>
</evidence>
<sequence length="308" mass="33981">MKIVFMGTPLFAVPILEALAERYEVVLVVSQPDRLKKKNQLLPTPVHACADRLNIPCFQPEKVSTDYEVILSSGADVLITAAYGQFIPSKVLNHFKKCLNVHGSLLPKYRGGAPIQRSIMNLDEKTGVTIMEMVKKMDAGSMYAKAECPITESDNATSMFEKLSLLGRDLLLANLEDIVSGKLKGTEQNEEEVTFAPNIRKEEEQIDFNRSSLEVIRQIAGLAMEPGAYFVVNNLKIKVFAAEAAEDDSSCVPGTVLSLQKQIKIKTKDQAVVLKSLLVPGKKIVSGKDFVNGQKILKENDVVQFILL</sequence>
<comment type="catalytic activity">
    <reaction evidence="5">
        <text>L-methionyl-tRNA(fMet) + (6R)-10-formyltetrahydrofolate = N-formyl-L-methionyl-tRNA(fMet) + (6S)-5,6,7,8-tetrahydrofolate + H(+)</text>
        <dbReference type="Rhea" id="RHEA:24380"/>
        <dbReference type="Rhea" id="RHEA-COMP:9952"/>
        <dbReference type="Rhea" id="RHEA-COMP:9953"/>
        <dbReference type="ChEBI" id="CHEBI:15378"/>
        <dbReference type="ChEBI" id="CHEBI:57453"/>
        <dbReference type="ChEBI" id="CHEBI:78530"/>
        <dbReference type="ChEBI" id="CHEBI:78844"/>
        <dbReference type="ChEBI" id="CHEBI:195366"/>
        <dbReference type="EC" id="2.1.2.9"/>
    </reaction>
</comment>
<proteinExistence type="inferred from homology"/>
<dbReference type="AlphaFoldDB" id="A0A9D1GT54"/>
<accession>A0A9D1GT54</accession>
<feature type="domain" description="Formyl transferase C-terminal" evidence="7">
    <location>
        <begin position="198"/>
        <end position="294"/>
    </location>
</feature>
<feature type="domain" description="Formyl transferase N-terminal" evidence="6">
    <location>
        <begin position="1"/>
        <end position="171"/>
    </location>
</feature>
<dbReference type="InterPro" id="IPR005794">
    <property type="entry name" value="Fmt"/>
</dbReference>
<dbReference type="PROSITE" id="PS00373">
    <property type="entry name" value="GART"/>
    <property type="match status" value="1"/>
</dbReference>
<evidence type="ECO:0000256" key="5">
    <source>
        <dbReference type="HAMAP-Rule" id="MF_00182"/>
    </source>
</evidence>
<name>A0A9D1GT54_9MOLU</name>
<dbReference type="InterPro" id="IPR001555">
    <property type="entry name" value="GART_AS"/>
</dbReference>
<dbReference type="SUPFAM" id="SSF53328">
    <property type="entry name" value="Formyltransferase"/>
    <property type="match status" value="1"/>
</dbReference>
<organism evidence="8 9">
    <name type="scientific">Candidatus Pelethenecus faecipullorum</name>
    <dbReference type="NCBI Taxonomy" id="2840900"/>
    <lineage>
        <taxon>Bacteria</taxon>
        <taxon>Bacillati</taxon>
        <taxon>Mycoplasmatota</taxon>
        <taxon>Mollicutes</taxon>
        <taxon>Candidatus Pelethenecus</taxon>
    </lineage>
</organism>
<reference evidence="8" key="1">
    <citation type="submission" date="2020-10" db="EMBL/GenBank/DDBJ databases">
        <authorList>
            <person name="Gilroy R."/>
        </authorList>
    </citation>
    <scope>NUCLEOTIDE SEQUENCE</scope>
    <source>
        <strain evidence="8">ChiW17-6978</strain>
    </source>
</reference>
<gene>
    <name evidence="5" type="primary">fmt</name>
    <name evidence="8" type="ORF">IAD46_05430</name>
</gene>
<keyword evidence="3 5" id="KW-0808">Transferase</keyword>
<dbReference type="SUPFAM" id="SSF50486">
    <property type="entry name" value="FMT C-terminal domain-like"/>
    <property type="match status" value="1"/>
</dbReference>